<evidence type="ECO:0000313" key="3">
    <source>
        <dbReference type="Proteomes" id="UP001179483"/>
    </source>
</evidence>
<proteinExistence type="predicted"/>
<gene>
    <name evidence="2" type="ORF">PML80_05840</name>
</gene>
<dbReference type="RefSeq" id="WP_271735311.1">
    <property type="nucleotide sequence ID" value="NZ_CP116590.1"/>
</dbReference>
<dbReference type="AlphaFoldDB" id="A0AAE9XHT2"/>
<reference evidence="2" key="1">
    <citation type="submission" date="2023-01" db="EMBL/GenBank/DDBJ databases">
        <title>Oxazolidinone resistance genes in florfenicol resistant enterococci from beef cattle and veal calves at slaughter.</title>
        <authorList>
            <person name="Biggel M."/>
        </authorList>
    </citation>
    <scope>NUCLEOTIDE SEQUENCE</scope>
    <source>
        <strain evidence="2">K79-1</strain>
    </source>
</reference>
<evidence type="ECO:0000256" key="1">
    <source>
        <dbReference type="SAM" id="Phobius"/>
    </source>
</evidence>
<feature type="transmembrane region" description="Helical" evidence="1">
    <location>
        <begin position="138"/>
        <end position="157"/>
    </location>
</feature>
<organism evidence="2 3">
    <name type="scientific">Aerococcus urinaeequi</name>
    <dbReference type="NCBI Taxonomy" id="51665"/>
    <lineage>
        <taxon>Bacteria</taxon>
        <taxon>Bacillati</taxon>
        <taxon>Bacillota</taxon>
        <taxon>Bacilli</taxon>
        <taxon>Lactobacillales</taxon>
        <taxon>Aerococcaceae</taxon>
        <taxon>Aerococcus</taxon>
    </lineage>
</organism>
<keyword evidence="1" id="KW-0472">Membrane</keyword>
<name>A0AAE9XHT2_9LACT</name>
<evidence type="ECO:0000313" key="2">
    <source>
        <dbReference type="EMBL" id="WCG37046.1"/>
    </source>
</evidence>
<feature type="transmembrane region" description="Helical" evidence="1">
    <location>
        <begin position="12"/>
        <end position="30"/>
    </location>
</feature>
<accession>A0AAE9XHT2</accession>
<feature type="transmembrane region" description="Helical" evidence="1">
    <location>
        <begin position="106"/>
        <end position="126"/>
    </location>
</feature>
<keyword evidence="1" id="KW-1133">Transmembrane helix</keyword>
<protein>
    <submittedName>
        <fullName evidence="2">Uncharacterized protein</fullName>
    </submittedName>
</protein>
<feature type="transmembrane region" description="Helical" evidence="1">
    <location>
        <begin position="82"/>
        <end position="100"/>
    </location>
</feature>
<dbReference type="EMBL" id="CP116590">
    <property type="protein sequence ID" value="WCG37046.1"/>
    <property type="molecule type" value="Genomic_DNA"/>
</dbReference>
<sequence>MKKLINDFMDSQASLHFGISLLTVPIYFYWVDKYQELFLDKITYYQSRDVWGFIGAVSFVIGLSLTIFYLDSKLEHKRLSNRFIKSVVIFTFTFLSWLVIKEFAYFVFPFWVTGICLLIGVIQDVISLSIGHFLKMETNYQLMIAIPLITIVLNYLLKI</sequence>
<feature type="transmembrane region" description="Helical" evidence="1">
    <location>
        <begin position="50"/>
        <end position="70"/>
    </location>
</feature>
<dbReference type="Proteomes" id="UP001179483">
    <property type="component" value="Chromosome"/>
</dbReference>
<keyword evidence="1" id="KW-0812">Transmembrane</keyword>